<accession>A0ABD0QSB7</accession>
<protein>
    <recommendedName>
        <fullName evidence="1">Alkylated DNA repair protein AlkB homologue 8 N-terminal domain-containing protein</fullName>
    </recommendedName>
</protein>
<sequence>MDSTAATVEKFKFLGCFISQDLKWVTHIDSIVKKAQQRLYFLRQLKKFNLPQELLRQFYSAVI</sequence>
<keyword evidence="3" id="KW-1185">Reference proteome</keyword>
<dbReference type="AlphaFoldDB" id="A0ABD0QSB7"/>
<evidence type="ECO:0000313" key="3">
    <source>
        <dbReference type="Proteomes" id="UP001529510"/>
    </source>
</evidence>
<feature type="domain" description="Alkylated DNA repair protein AlkB homologue 8 N-terminal" evidence="1">
    <location>
        <begin position="24"/>
        <end position="63"/>
    </location>
</feature>
<dbReference type="Pfam" id="PF09004">
    <property type="entry name" value="ALKBH8_N"/>
    <property type="match status" value="1"/>
</dbReference>
<evidence type="ECO:0000313" key="2">
    <source>
        <dbReference type="EMBL" id="KAL0189112.1"/>
    </source>
</evidence>
<name>A0ABD0QSB7_CIRMR</name>
<gene>
    <name evidence="2" type="ORF">M9458_016211</name>
</gene>
<comment type="caution">
    <text evidence="2">The sequence shown here is derived from an EMBL/GenBank/DDBJ whole genome shotgun (WGS) entry which is preliminary data.</text>
</comment>
<feature type="non-terminal residue" evidence="2">
    <location>
        <position position="63"/>
    </location>
</feature>
<dbReference type="Proteomes" id="UP001529510">
    <property type="component" value="Unassembled WGS sequence"/>
</dbReference>
<evidence type="ECO:0000259" key="1">
    <source>
        <dbReference type="Pfam" id="PF09004"/>
    </source>
</evidence>
<dbReference type="EMBL" id="JAMKFB020000007">
    <property type="protein sequence ID" value="KAL0189112.1"/>
    <property type="molecule type" value="Genomic_DNA"/>
</dbReference>
<dbReference type="InterPro" id="IPR015095">
    <property type="entry name" value="AlkB_hom8_N"/>
</dbReference>
<proteinExistence type="predicted"/>
<organism evidence="2 3">
    <name type="scientific">Cirrhinus mrigala</name>
    <name type="common">Mrigala</name>
    <dbReference type="NCBI Taxonomy" id="683832"/>
    <lineage>
        <taxon>Eukaryota</taxon>
        <taxon>Metazoa</taxon>
        <taxon>Chordata</taxon>
        <taxon>Craniata</taxon>
        <taxon>Vertebrata</taxon>
        <taxon>Euteleostomi</taxon>
        <taxon>Actinopterygii</taxon>
        <taxon>Neopterygii</taxon>
        <taxon>Teleostei</taxon>
        <taxon>Ostariophysi</taxon>
        <taxon>Cypriniformes</taxon>
        <taxon>Cyprinidae</taxon>
        <taxon>Labeoninae</taxon>
        <taxon>Labeonini</taxon>
        <taxon>Cirrhinus</taxon>
    </lineage>
</organism>
<reference evidence="2 3" key="1">
    <citation type="submission" date="2024-05" db="EMBL/GenBank/DDBJ databases">
        <title>Genome sequencing and assembly of Indian major carp, Cirrhinus mrigala (Hamilton, 1822).</title>
        <authorList>
            <person name="Mohindra V."/>
            <person name="Chowdhury L.M."/>
            <person name="Lal K."/>
            <person name="Jena J.K."/>
        </authorList>
    </citation>
    <scope>NUCLEOTIDE SEQUENCE [LARGE SCALE GENOMIC DNA]</scope>
    <source>
        <strain evidence="2">CM1030</strain>
        <tissue evidence="2">Blood</tissue>
    </source>
</reference>